<dbReference type="SUPFAM" id="SSF53756">
    <property type="entry name" value="UDP-Glycosyltransferase/glycogen phosphorylase"/>
    <property type="match status" value="1"/>
</dbReference>
<dbReference type="Pfam" id="PF13579">
    <property type="entry name" value="Glyco_trans_4_4"/>
    <property type="match status" value="1"/>
</dbReference>
<protein>
    <recommendedName>
        <fullName evidence="1">Glycosyltransferase subfamily 4-like N-terminal domain-containing protein</fullName>
    </recommendedName>
</protein>
<feature type="domain" description="Glycosyltransferase subfamily 4-like N-terminal" evidence="1">
    <location>
        <begin position="19"/>
        <end position="223"/>
    </location>
</feature>
<dbReference type="Proteomes" id="UP000319004">
    <property type="component" value="Chromosome"/>
</dbReference>
<dbReference type="Gene3D" id="3.40.50.2000">
    <property type="entry name" value="Glycogen Phosphorylase B"/>
    <property type="match status" value="2"/>
</dbReference>
<accession>A0A518HTP6</accession>
<dbReference type="InterPro" id="IPR028098">
    <property type="entry name" value="Glyco_trans_4-like_N"/>
</dbReference>
<proteinExistence type="predicted"/>
<name>A0A518HTP6_9BACT</name>
<sequence length="431" mass="48541">MNRILLLSNTFYPDPTVAAIRVTEWAKHLRDEGEQVTVICRQYLTQHQLDSAEDLEDVNIIRLGAPRAATNADRNASVSSSRSASQKVNRAAREIATALMNGISVPDVAIWRQRRLLTKALSVAESVSPDILLVSSPPHSIHWLGGRIAGAMKVPWVADFRDPFTIDKRFSSSKSNFAKRCLTNRFENSVYERASLVTHAIPIHFRWARRNRSEWAHKMRLMTNGVPDEMAEIIHATGQTPLIEQPHIQIFSSSTIEPETLINLAKAFGETFPDKRLSVRFCGNVPSSIPGDTDKLKFRFLGRISHQEAVAETIAADVLFSHLPDRHAAGMGLSSKLFEYLASARPVIHVNPTRSDRLFLKRWPHASVLDSPSVSELKRALCEAMYASRSFLQDESSRFISVYQRKSQCRQLHAWMKGLIRKSDGALEPKR</sequence>
<evidence type="ECO:0000259" key="1">
    <source>
        <dbReference type="Pfam" id="PF13579"/>
    </source>
</evidence>
<evidence type="ECO:0000313" key="3">
    <source>
        <dbReference type="Proteomes" id="UP000319004"/>
    </source>
</evidence>
<dbReference type="AlphaFoldDB" id="A0A518HTP6"/>
<dbReference type="RefSeq" id="WP_145388583.1">
    <property type="nucleotide sequence ID" value="NZ_CP037423.1"/>
</dbReference>
<evidence type="ECO:0000313" key="2">
    <source>
        <dbReference type="EMBL" id="QDV44201.1"/>
    </source>
</evidence>
<dbReference type="OrthoDB" id="3180470at2"/>
<organism evidence="2 3">
    <name type="scientific">Stieleria neptunia</name>
    <dbReference type="NCBI Taxonomy" id="2527979"/>
    <lineage>
        <taxon>Bacteria</taxon>
        <taxon>Pseudomonadati</taxon>
        <taxon>Planctomycetota</taxon>
        <taxon>Planctomycetia</taxon>
        <taxon>Pirellulales</taxon>
        <taxon>Pirellulaceae</taxon>
        <taxon>Stieleria</taxon>
    </lineage>
</organism>
<dbReference type="KEGG" id="snep:Enr13x_40630"/>
<keyword evidence="3" id="KW-1185">Reference proteome</keyword>
<dbReference type="EMBL" id="CP037423">
    <property type="protein sequence ID" value="QDV44201.1"/>
    <property type="molecule type" value="Genomic_DNA"/>
</dbReference>
<reference evidence="2 3" key="1">
    <citation type="submission" date="2019-03" db="EMBL/GenBank/DDBJ databases">
        <title>Deep-cultivation of Planctomycetes and their phenomic and genomic characterization uncovers novel biology.</title>
        <authorList>
            <person name="Wiegand S."/>
            <person name="Jogler M."/>
            <person name="Boedeker C."/>
            <person name="Pinto D."/>
            <person name="Vollmers J."/>
            <person name="Rivas-Marin E."/>
            <person name="Kohn T."/>
            <person name="Peeters S.H."/>
            <person name="Heuer A."/>
            <person name="Rast P."/>
            <person name="Oberbeckmann S."/>
            <person name="Bunk B."/>
            <person name="Jeske O."/>
            <person name="Meyerdierks A."/>
            <person name="Storesund J.E."/>
            <person name="Kallscheuer N."/>
            <person name="Luecker S."/>
            <person name="Lage O.M."/>
            <person name="Pohl T."/>
            <person name="Merkel B.J."/>
            <person name="Hornburger P."/>
            <person name="Mueller R.-W."/>
            <person name="Bruemmer F."/>
            <person name="Labrenz M."/>
            <person name="Spormann A.M."/>
            <person name="Op den Camp H."/>
            <person name="Overmann J."/>
            <person name="Amann R."/>
            <person name="Jetten M.S.M."/>
            <person name="Mascher T."/>
            <person name="Medema M.H."/>
            <person name="Devos D.P."/>
            <person name="Kaster A.-K."/>
            <person name="Ovreas L."/>
            <person name="Rohde M."/>
            <person name="Galperin M.Y."/>
            <person name="Jogler C."/>
        </authorList>
    </citation>
    <scope>NUCLEOTIDE SEQUENCE [LARGE SCALE GENOMIC DNA]</scope>
    <source>
        <strain evidence="2 3">Enr13</strain>
    </source>
</reference>
<dbReference type="GO" id="GO:0016757">
    <property type="term" value="F:glycosyltransferase activity"/>
    <property type="evidence" value="ECO:0007669"/>
    <property type="project" value="UniProtKB-ARBA"/>
</dbReference>
<gene>
    <name evidence="2" type="ORF">Enr13x_40630</name>
</gene>